<evidence type="ECO:0008006" key="4">
    <source>
        <dbReference type="Google" id="ProtNLM"/>
    </source>
</evidence>
<keyword evidence="3" id="KW-1185">Reference proteome</keyword>
<gene>
    <name evidence="2" type="ORF">J2S19_000350</name>
</gene>
<evidence type="ECO:0000256" key="1">
    <source>
        <dbReference type="SAM" id="Phobius"/>
    </source>
</evidence>
<accession>A0ABT9ZCX8</accession>
<evidence type="ECO:0000313" key="3">
    <source>
        <dbReference type="Proteomes" id="UP001234495"/>
    </source>
</evidence>
<proteinExistence type="predicted"/>
<dbReference type="EMBL" id="JAUSUD010000001">
    <property type="protein sequence ID" value="MDQ0229100.1"/>
    <property type="molecule type" value="Genomic_DNA"/>
</dbReference>
<reference evidence="2 3" key="1">
    <citation type="submission" date="2023-07" db="EMBL/GenBank/DDBJ databases">
        <title>Genomic Encyclopedia of Type Strains, Phase IV (KMG-IV): sequencing the most valuable type-strain genomes for metagenomic binning, comparative biology and taxonomic classification.</title>
        <authorList>
            <person name="Goeker M."/>
        </authorList>
    </citation>
    <scope>NUCLEOTIDE SEQUENCE [LARGE SCALE GENOMIC DNA]</scope>
    <source>
        <strain evidence="2 3">DSM 29005</strain>
    </source>
</reference>
<dbReference type="RefSeq" id="WP_307336234.1">
    <property type="nucleotide sequence ID" value="NZ_JAUSUD010000001.1"/>
</dbReference>
<protein>
    <recommendedName>
        <fullName evidence="4">DUF3139 domain-containing protein</fullName>
    </recommendedName>
</protein>
<organism evidence="2 3">
    <name type="scientific">Metabacillus malikii</name>
    <dbReference type="NCBI Taxonomy" id="1504265"/>
    <lineage>
        <taxon>Bacteria</taxon>
        <taxon>Bacillati</taxon>
        <taxon>Bacillota</taxon>
        <taxon>Bacilli</taxon>
        <taxon>Bacillales</taxon>
        <taxon>Bacillaceae</taxon>
        <taxon>Metabacillus</taxon>
    </lineage>
</organism>
<sequence>MKKSRFALFFILSCVVVLFGYFHFLKMNLDNRVVEHLITEQHIPKDTIISTEPFISNLEGNKHLMVSVKLKNDDRTYFYYKGKENNIILESYTGNGTEYVQ</sequence>
<evidence type="ECO:0000313" key="2">
    <source>
        <dbReference type="EMBL" id="MDQ0229100.1"/>
    </source>
</evidence>
<comment type="caution">
    <text evidence="2">The sequence shown here is derived from an EMBL/GenBank/DDBJ whole genome shotgun (WGS) entry which is preliminary data.</text>
</comment>
<keyword evidence="1" id="KW-1133">Transmembrane helix</keyword>
<dbReference type="Proteomes" id="UP001234495">
    <property type="component" value="Unassembled WGS sequence"/>
</dbReference>
<feature type="transmembrane region" description="Helical" evidence="1">
    <location>
        <begin position="6"/>
        <end position="25"/>
    </location>
</feature>
<keyword evidence="1" id="KW-0472">Membrane</keyword>
<keyword evidence="1" id="KW-0812">Transmembrane</keyword>
<name>A0ABT9ZCX8_9BACI</name>